<dbReference type="SUPFAM" id="SSF48264">
    <property type="entry name" value="Cytochrome P450"/>
    <property type="match status" value="1"/>
</dbReference>
<gene>
    <name evidence="8" type="ORF">HNR67_004405</name>
</gene>
<dbReference type="RefSeq" id="WP_185004139.1">
    <property type="nucleotide sequence ID" value="NZ_BAAAUI010000004.1"/>
</dbReference>
<keyword evidence="4" id="KW-0560">Oxidoreductase</keyword>
<organism evidence="8 9">
    <name type="scientific">Crossiella cryophila</name>
    <dbReference type="NCBI Taxonomy" id="43355"/>
    <lineage>
        <taxon>Bacteria</taxon>
        <taxon>Bacillati</taxon>
        <taxon>Actinomycetota</taxon>
        <taxon>Actinomycetes</taxon>
        <taxon>Pseudonocardiales</taxon>
        <taxon>Pseudonocardiaceae</taxon>
        <taxon>Crossiella</taxon>
    </lineage>
</organism>
<dbReference type="FunFam" id="1.10.630.10:FF:000018">
    <property type="entry name" value="Cytochrome P450 monooxygenase"/>
    <property type="match status" value="1"/>
</dbReference>
<keyword evidence="5" id="KW-0408">Iron</keyword>
<dbReference type="CDD" id="cd11030">
    <property type="entry name" value="CYP105-like"/>
    <property type="match status" value="1"/>
</dbReference>
<name>A0A7W7CC50_9PSEU</name>
<dbReference type="EMBL" id="JACHMH010000001">
    <property type="protein sequence ID" value="MBB4678287.1"/>
    <property type="molecule type" value="Genomic_DNA"/>
</dbReference>
<comment type="similarity">
    <text evidence="1">Belongs to the cytochrome P450 family.</text>
</comment>
<keyword evidence="9" id="KW-1185">Reference proteome</keyword>
<evidence type="ECO:0000256" key="1">
    <source>
        <dbReference type="ARBA" id="ARBA00010617"/>
    </source>
</evidence>
<dbReference type="Pfam" id="PF00067">
    <property type="entry name" value="p450"/>
    <property type="match status" value="1"/>
</dbReference>
<evidence type="ECO:0000256" key="3">
    <source>
        <dbReference type="ARBA" id="ARBA00022723"/>
    </source>
</evidence>
<accession>A0A7W7CC50</accession>
<evidence type="ECO:0000256" key="7">
    <source>
        <dbReference type="SAM" id="MobiDB-lite"/>
    </source>
</evidence>
<evidence type="ECO:0000256" key="2">
    <source>
        <dbReference type="ARBA" id="ARBA00022617"/>
    </source>
</evidence>
<dbReference type="AlphaFoldDB" id="A0A7W7CC50"/>
<dbReference type="GO" id="GO:0004497">
    <property type="term" value="F:monooxygenase activity"/>
    <property type="evidence" value="ECO:0007669"/>
    <property type="project" value="UniProtKB-KW"/>
</dbReference>
<dbReference type="PANTHER" id="PTHR46696:SF1">
    <property type="entry name" value="CYTOCHROME P450 YJIB-RELATED"/>
    <property type="match status" value="1"/>
</dbReference>
<evidence type="ECO:0000256" key="6">
    <source>
        <dbReference type="ARBA" id="ARBA00023033"/>
    </source>
</evidence>
<sequence length="401" mass="43462">MTETIHLGNGLPTARDTPLDPPEVISRLRAQAPIARFTYPDGHEGWIVTGHAQARAILADSRFSSRLEYVHAPVAGDRAANFDPSQVPPGMFNKMDAPEHTRFRKQLAGQFTARRMNQLTERVTEIAEEHAKAMLAQGPPADLVSGYALPIPSLVICELLGIPYGDRESFQADISKLMDMENGHEEAMAAVGRTWGYVAGLVHRRRSEPSGDLLSDLVAAGELTDPELTGAAIALLIAGYETSSNMIALGTYTLLTQPDQLAALRADPSLVDGAVEELLRYLTVLQVGTERAPLEDVEIDGVLMKAGETALIHLPAANRDPARFADPDRLDITRTDAGGHLALGHGIHQCLGHQLARIELRIAYSTLLSHFPDLRLAVPAEEIELRPGAGVYGAVRLPITW</sequence>
<keyword evidence="2" id="KW-0349">Heme</keyword>
<evidence type="ECO:0000313" key="9">
    <source>
        <dbReference type="Proteomes" id="UP000533598"/>
    </source>
</evidence>
<dbReference type="GO" id="GO:0020037">
    <property type="term" value="F:heme binding"/>
    <property type="evidence" value="ECO:0007669"/>
    <property type="project" value="InterPro"/>
</dbReference>
<dbReference type="GO" id="GO:0016705">
    <property type="term" value="F:oxidoreductase activity, acting on paired donors, with incorporation or reduction of molecular oxygen"/>
    <property type="evidence" value="ECO:0007669"/>
    <property type="project" value="InterPro"/>
</dbReference>
<protein>
    <submittedName>
        <fullName evidence="8">Cytochrome P450</fullName>
    </submittedName>
</protein>
<keyword evidence="3" id="KW-0479">Metal-binding</keyword>
<comment type="caution">
    <text evidence="8">The sequence shown here is derived from an EMBL/GenBank/DDBJ whole genome shotgun (WGS) entry which is preliminary data.</text>
</comment>
<reference evidence="8 9" key="1">
    <citation type="submission" date="2020-08" db="EMBL/GenBank/DDBJ databases">
        <title>Sequencing the genomes of 1000 actinobacteria strains.</title>
        <authorList>
            <person name="Klenk H.-P."/>
        </authorList>
    </citation>
    <scope>NUCLEOTIDE SEQUENCE [LARGE SCALE GENOMIC DNA]</scope>
    <source>
        <strain evidence="8 9">DSM 44230</strain>
    </source>
</reference>
<dbReference type="InterPro" id="IPR002397">
    <property type="entry name" value="Cyt_P450_B"/>
</dbReference>
<proteinExistence type="inferred from homology"/>
<evidence type="ECO:0000256" key="4">
    <source>
        <dbReference type="ARBA" id="ARBA00023002"/>
    </source>
</evidence>
<dbReference type="GO" id="GO:0005506">
    <property type="term" value="F:iron ion binding"/>
    <property type="evidence" value="ECO:0007669"/>
    <property type="project" value="InterPro"/>
</dbReference>
<evidence type="ECO:0000313" key="8">
    <source>
        <dbReference type="EMBL" id="MBB4678287.1"/>
    </source>
</evidence>
<evidence type="ECO:0000256" key="5">
    <source>
        <dbReference type="ARBA" id="ARBA00023004"/>
    </source>
</evidence>
<keyword evidence="6" id="KW-0503">Monooxygenase</keyword>
<dbReference type="InterPro" id="IPR036396">
    <property type="entry name" value="Cyt_P450_sf"/>
</dbReference>
<dbReference type="InterPro" id="IPR001128">
    <property type="entry name" value="Cyt_P450"/>
</dbReference>
<feature type="region of interest" description="Disordered" evidence="7">
    <location>
        <begin position="1"/>
        <end position="21"/>
    </location>
</feature>
<dbReference type="PRINTS" id="PR00385">
    <property type="entry name" value="P450"/>
</dbReference>
<dbReference type="Proteomes" id="UP000533598">
    <property type="component" value="Unassembled WGS sequence"/>
</dbReference>
<dbReference type="PRINTS" id="PR00359">
    <property type="entry name" value="BP450"/>
</dbReference>
<dbReference type="Gene3D" id="1.10.630.10">
    <property type="entry name" value="Cytochrome P450"/>
    <property type="match status" value="1"/>
</dbReference>
<dbReference type="PANTHER" id="PTHR46696">
    <property type="entry name" value="P450, PUTATIVE (EUROFUNG)-RELATED"/>
    <property type="match status" value="1"/>
</dbReference>